<name>A0A1I7G5V9_9BACL</name>
<reference evidence="3" key="1">
    <citation type="submission" date="2016-10" db="EMBL/GenBank/DDBJ databases">
        <authorList>
            <person name="Varghese N."/>
        </authorList>
    </citation>
    <scope>NUCLEOTIDE SEQUENCE [LARGE SCALE GENOMIC DNA]</scope>
    <source>
        <strain evidence="3">DSM 17980</strain>
    </source>
</reference>
<sequence>MYGVFDPLPWALFACGVLLCVLSVRWFHRKYPLYPWAIDDPAASHDDEALHLPAPYPAATPERVRGVP</sequence>
<gene>
    <name evidence="2" type="ORF">SAMN05421543_10212</name>
</gene>
<dbReference type="AlphaFoldDB" id="A0A1I7G5V9"/>
<keyword evidence="1" id="KW-1133">Transmembrane helix</keyword>
<evidence type="ECO:0000313" key="3">
    <source>
        <dbReference type="Proteomes" id="UP000183508"/>
    </source>
</evidence>
<accession>A0A1I7G5V9</accession>
<evidence type="ECO:0000313" key="2">
    <source>
        <dbReference type="EMBL" id="SFU43808.1"/>
    </source>
</evidence>
<proteinExistence type="predicted"/>
<dbReference type="EMBL" id="FPBV01000002">
    <property type="protein sequence ID" value="SFU43808.1"/>
    <property type="molecule type" value="Genomic_DNA"/>
</dbReference>
<evidence type="ECO:0000256" key="1">
    <source>
        <dbReference type="SAM" id="Phobius"/>
    </source>
</evidence>
<dbReference type="OrthoDB" id="9847680at2"/>
<keyword evidence="1" id="KW-0812">Transmembrane</keyword>
<keyword evidence="3" id="KW-1185">Reference proteome</keyword>
<keyword evidence="1" id="KW-0472">Membrane</keyword>
<dbReference type="Proteomes" id="UP000183508">
    <property type="component" value="Unassembled WGS sequence"/>
</dbReference>
<protein>
    <submittedName>
        <fullName evidence="2">Uncharacterized protein</fullName>
    </submittedName>
</protein>
<organism evidence="2 3">
    <name type="scientific">Alicyclobacillus macrosporangiidus</name>
    <dbReference type="NCBI Taxonomy" id="392015"/>
    <lineage>
        <taxon>Bacteria</taxon>
        <taxon>Bacillati</taxon>
        <taxon>Bacillota</taxon>
        <taxon>Bacilli</taxon>
        <taxon>Bacillales</taxon>
        <taxon>Alicyclobacillaceae</taxon>
        <taxon>Alicyclobacillus</taxon>
    </lineage>
</organism>
<dbReference type="STRING" id="392015.SAMN05421543_10212"/>
<dbReference type="RefSeq" id="WP_074949329.1">
    <property type="nucleotide sequence ID" value="NZ_FPBV01000002.1"/>
</dbReference>
<feature type="transmembrane region" description="Helical" evidence="1">
    <location>
        <begin position="7"/>
        <end position="27"/>
    </location>
</feature>